<gene>
    <name evidence="3" type="ORF">HOLleu_19839</name>
</gene>
<feature type="compositionally biased region" description="Polar residues" evidence="1">
    <location>
        <begin position="124"/>
        <end position="138"/>
    </location>
</feature>
<feature type="transmembrane region" description="Helical" evidence="2">
    <location>
        <begin position="6"/>
        <end position="29"/>
    </location>
</feature>
<comment type="caution">
    <text evidence="3">The sequence shown here is derived from an EMBL/GenBank/DDBJ whole genome shotgun (WGS) entry which is preliminary data.</text>
</comment>
<reference evidence="3" key="1">
    <citation type="submission" date="2021-10" db="EMBL/GenBank/DDBJ databases">
        <title>Tropical sea cucumber genome reveals ecological adaptation and Cuvierian tubules defense mechanism.</title>
        <authorList>
            <person name="Chen T."/>
        </authorList>
    </citation>
    <scope>NUCLEOTIDE SEQUENCE</scope>
    <source>
        <strain evidence="3">Nanhai2018</strain>
        <tissue evidence="3">Muscle</tissue>
    </source>
</reference>
<evidence type="ECO:0000256" key="2">
    <source>
        <dbReference type="SAM" id="Phobius"/>
    </source>
</evidence>
<protein>
    <submittedName>
        <fullName evidence="3">Uncharacterized protein</fullName>
    </submittedName>
</protein>
<feature type="region of interest" description="Disordered" evidence="1">
    <location>
        <begin position="124"/>
        <end position="145"/>
    </location>
</feature>
<name>A0A9Q1C0N7_HOLLE</name>
<evidence type="ECO:0000256" key="1">
    <source>
        <dbReference type="SAM" id="MobiDB-lite"/>
    </source>
</evidence>
<dbReference type="AlphaFoldDB" id="A0A9Q1C0N7"/>
<proteinExistence type="predicted"/>
<dbReference type="EMBL" id="JAIZAY010000009">
    <property type="protein sequence ID" value="KAJ8035989.1"/>
    <property type="molecule type" value="Genomic_DNA"/>
</dbReference>
<feature type="region of interest" description="Disordered" evidence="1">
    <location>
        <begin position="38"/>
        <end position="80"/>
    </location>
</feature>
<evidence type="ECO:0000313" key="4">
    <source>
        <dbReference type="Proteomes" id="UP001152320"/>
    </source>
</evidence>
<dbReference type="Proteomes" id="UP001152320">
    <property type="component" value="Chromosome 9"/>
</dbReference>
<keyword evidence="2" id="KW-0472">Membrane</keyword>
<evidence type="ECO:0000313" key="3">
    <source>
        <dbReference type="EMBL" id="KAJ8035989.1"/>
    </source>
</evidence>
<sequence>MMEISVGQLMFFLGLLVPLVMLCCMRWMCKSREDVAARQNQPQNNEPVVRSSPYQEVETLHRSMSYLDPPNGEPPPSYEFVLQNSQAPTVTYVDDSGNIKQVKWDGNGSIPTRTVLGEYNPTFLQEENVGSSSQQTEIQMEPRDS</sequence>
<keyword evidence="2" id="KW-0812">Transmembrane</keyword>
<accession>A0A9Q1C0N7</accession>
<organism evidence="3 4">
    <name type="scientific">Holothuria leucospilota</name>
    <name type="common">Black long sea cucumber</name>
    <name type="synonym">Mertensiothuria leucospilota</name>
    <dbReference type="NCBI Taxonomy" id="206669"/>
    <lineage>
        <taxon>Eukaryota</taxon>
        <taxon>Metazoa</taxon>
        <taxon>Echinodermata</taxon>
        <taxon>Eleutherozoa</taxon>
        <taxon>Echinozoa</taxon>
        <taxon>Holothuroidea</taxon>
        <taxon>Aspidochirotacea</taxon>
        <taxon>Aspidochirotida</taxon>
        <taxon>Holothuriidae</taxon>
        <taxon>Holothuria</taxon>
    </lineage>
</organism>
<keyword evidence="2" id="KW-1133">Transmembrane helix</keyword>
<keyword evidence="4" id="KW-1185">Reference proteome</keyword>